<evidence type="ECO:0000313" key="5">
    <source>
        <dbReference type="Proteomes" id="UP000013827"/>
    </source>
</evidence>
<organism evidence="4 5">
    <name type="scientific">Emiliania huxleyi (strain CCMP1516)</name>
    <dbReference type="NCBI Taxonomy" id="280463"/>
    <lineage>
        <taxon>Eukaryota</taxon>
        <taxon>Haptista</taxon>
        <taxon>Haptophyta</taxon>
        <taxon>Prymnesiophyceae</taxon>
        <taxon>Isochrysidales</taxon>
        <taxon>Noelaerhabdaceae</taxon>
        <taxon>Emiliania</taxon>
    </lineage>
</organism>
<dbReference type="Gene3D" id="3.20.20.70">
    <property type="entry name" value="Aldolase class I"/>
    <property type="match status" value="2"/>
</dbReference>
<evidence type="ECO:0000256" key="1">
    <source>
        <dbReference type="ARBA" id="ARBA00023239"/>
    </source>
</evidence>
<evidence type="ECO:0000256" key="3">
    <source>
        <dbReference type="PIRSR" id="PIRSR001365-2"/>
    </source>
</evidence>
<evidence type="ECO:0008006" key="6">
    <source>
        <dbReference type="Google" id="ProtNLM"/>
    </source>
</evidence>
<dbReference type="EnsemblProtists" id="EOD31521">
    <property type="protein sequence ID" value="EOD31521"/>
    <property type="gene ID" value="EMIHUDRAFT_231682"/>
</dbReference>
<sequence length="261" mass="28011">MATPFRADESLDVDGFQKSMRFMAEAGCDGATIVGVLGESNRMTDRERETLIRAAVDAVADCGRPFPICVGTSHAGTAATVALSQMAQELGAAAVMVTPTKEPAPASDDTLAEMYARVAEGCPGLPIVLQDHPASTQARLEPALRKLWASELPPASDCTILTGLGALYAGFDMEQGTDGFMTGFAFPEILQAMNAAAQRKEWERAHALYQRYLPLLVFEQQPGVAVRKELYRLRGLIECAHVERSLPGIDVSQPLPASLFA</sequence>
<dbReference type="GO" id="GO:0008840">
    <property type="term" value="F:4-hydroxy-tetrahydrodipicolinate synthase activity"/>
    <property type="evidence" value="ECO:0007669"/>
    <property type="project" value="TreeGrafter"/>
</dbReference>
<dbReference type="Proteomes" id="UP000013827">
    <property type="component" value="Unassembled WGS sequence"/>
</dbReference>
<dbReference type="RefSeq" id="XP_005783950.1">
    <property type="nucleotide sequence ID" value="XM_005783893.1"/>
</dbReference>
<reference evidence="5" key="1">
    <citation type="journal article" date="2013" name="Nature">
        <title>Pan genome of the phytoplankton Emiliania underpins its global distribution.</title>
        <authorList>
            <person name="Read B.A."/>
            <person name="Kegel J."/>
            <person name="Klute M.J."/>
            <person name="Kuo A."/>
            <person name="Lefebvre S.C."/>
            <person name="Maumus F."/>
            <person name="Mayer C."/>
            <person name="Miller J."/>
            <person name="Monier A."/>
            <person name="Salamov A."/>
            <person name="Young J."/>
            <person name="Aguilar M."/>
            <person name="Claverie J.M."/>
            <person name="Frickenhaus S."/>
            <person name="Gonzalez K."/>
            <person name="Herman E.K."/>
            <person name="Lin Y.C."/>
            <person name="Napier J."/>
            <person name="Ogata H."/>
            <person name="Sarno A.F."/>
            <person name="Shmutz J."/>
            <person name="Schroeder D."/>
            <person name="de Vargas C."/>
            <person name="Verret F."/>
            <person name="von Dassow P."/>
            <person name="Valentin K."/>
            <person name="Van de Peer Y."/>
            <person name="Wheeler G."/>
            <person name="Dacks J.B."/>
            <person name="Delwiche C.F."/>
            <person name="Dyhrman S.T."/>
            <person name="Glockner G."/>
            <person name="John U."/>
            <person name="Richards T."/>
            <person name="Worden A.Z."/>
            <person name="Zhang X."/>
            <person name="Grigoriev I.V."/>
            <person name="Allen A.E."/>
            <person name="Bidle K."/>
            <person name="Borodovsky M."/>
            <person name="Bowler C."/>
            <person name="Brownlee C."/>
            <person name="Cock J.M."/>
            <person name="Elias M."/>
            <person name="Gladyshev V.N."/>
            <person name="Groth M."/>
            <person name="Guda C."/>
            <person name="Hadaegh A."/>
            <person name="Iglesias-Rodriguez M.D."/>
            <person name="Jenkins J."/>
            <person name="Jones B.M."/>
            <person name="Lawson T."/>
            <person name="Leese F."/>
            <person name="Lindquist E."/>
            <person name="Lobanov A."/>
            <person name="Lomsadze A."/>
            <person name="Malik S.B."/>
            <person name="Marsh M.E."/>
            <person name="Mackinder L."/>
            <person name="Mock T."/>
            <person name="Mueller-Roeber B."/>
            <person name="Pagarete A."/>
            <person name="Parker M."/>
            <person name="Probert I."/>
            <person name="Quesneville H."/>
            <person name="Raines C."/>
            <person name="Rensing S.A."/>
            <person name="Riano-Pachon D.M."/>
            <person name="Richier S."/>
            <person name="Rokitta S."/>
            <person name="Shiraiwa Y."/>
            <person name="Soanes D.M."/>
            <person name="van der Giezen M."/>
            <person name="Wahlund T.M."/>
            <person name="Williams B."/>
            <person name="Wilson W."/>
            <person name="Wolfe G."/>
            <person name="Wurch L.L."/>
        </authorList>
    </citation>
    <scope>NUCLEOTIDE SEQUENCE</scope>
</reference>
<dbReference type="GeneID" id="17276837"/>
<accession>A0A0D3K6Y6</accession>
<dbReference type="CDD" id="cd00408">
    <property type="entry name" value="DHDPS-like"/>
    <property type="match status" value="1"/>
</dbReference>
<dbReference type="HOGENOM" id="CLU_049343_4_0_1"/>
<keyword evidence="5" id="KW-1185">Reference proteome</keyword>
<dbReference type="Pfam" id="PF00701">
    <property type="entry name" value="DHDPS"/>
    <property type="match status" value="1"/>
</dbReference>
<dbReference type="PRINTS" id="PR00146">
    <property type="entry name" value="DHPICSNTHASE"/>
</dbReference>
<dbReference type="GO" id="GO:0005829">
    <property type="term" value="C:cytosol"/>
    <property type="evidence" value="ECO:0007669"/>
    <property type="project" value="TreeGrafter"/>
</dbReference>
<dbReference type="PaxDb" id="2903-EOD31521"/>
<dbReference type="KEGG" id="ehx:EMIHUDRAFT_231682"/>
<dbReference type="PANTHER" id="PTHR12128:SF66">
    <property type="entry name" value="4-HYDROXY-2-OXOGLUTARATE ALDOLASE, MITOCHONDRIAL"/>
    <property type="match status" value="1"/>
</dbReference>
<name>A0A0D3K6Y6_EMIH1</name>
<protein>
    <recommendedName>
        <fullName evidence="6">Dihydrodipicolinate synthase family protein</fullName>
    </recommendedName>
</protein>
<dbReference type="PIRSF" id="PIRSF001365">
    <property type="entry name" value="DHDPS"/>
    <property type="match status" value="1"/>
</dbReference>
<reference evidence="4" key="2">
    <citation type="submission" date="2024-10" db="UniProtKB">
        <authorList>
            <consortium name="EnsemblProtists"/>
        </authorList>
    </citation>
    <scope>IDENTIFICATION</scope>
</reference>
<evidence type="ECO:0000256" key="2">
    <source>
        <dbReference type="PIRNR" id="PIRNR001365"/>
    </source>
</evidence>
<keyword evidence="1 2" id="KW-0456">Lyase</keyword>
<evidence type="ECO:0000313" key="4">
    <source>
        <dbReference type="EnsemblProtists" id="EOD31521"/>
    </source>
</evidence>
<proteinExistence type="inferred from homology"/>
<dbReference type="OMA" id="CAHVERS"/>
<dbReference type="InterPro" id="IPR013785">
    <property type="entry name" value="Aldolase_TIM"/>
</dbReference>
<dbReference type="SMART" id="SM01130">
    <property type="entry name" value="DHDPS"/>
    <property type="match status" value="1"/>
</dbReference>
<dbReference type="PANTHER" id="PTHR12128">
    <property type="entry name" value="DIHYDRODIPICOLINATE SYNTHASE"/>
    <property type="match status" value="1"/>
</dbReference>
<dbReference type="SUPFAM" id="SSF51569">
    <property type="entry name" value="Aldolase"/>
    <property type="match status" value="1"/>
</dbReference>
<dbReference type="AlphaFoldDB" id="A0A0D3K6Y6"/>
<comment type="similarity">
    <text evidence="2">Belongs to the DapA family.</text>
</comment>
<feature type="binding site" evidence="3">
    <location>
        <position position="181"/>
    </location>
    <ligand>
        <name>pyruvate</name>
        <dbReference type="ChEBI" id="CHEBI:15361"/>
    </ligand>
</feature>
<dbReference type="InterPro" id="IPR002220">
    <property type="entry name" value="DapA-like"/>
</dbReference>